<proteinExistence type="predicted"/>
<dbReference type="Proteomes" id="UP000184604">
    <property type="component" value="Chromosome"/>
</dbReference>
<dbReference type="InterPro" id="IPR050807">
    <property type="entry name" value="TransReg_Diox_bact_type"/>
</dbReference>
<dbReference type="InterPro" id="IPR010982">
    <property type="entry name" value="Lambda_DNA-bd_dom_sf"/>
</dbReference>
<dbReference type="PANTHER" id="PTHR46797">
    <property type="entry name" value="HTH-TYPE TRANSCRIPTIONAL REGULATOR"/>
    <property type="match status" value="1"/>
</dbReference>
<dbReference type="RefSeq" id="WP_073537030.1">
    <property type="nucleotide sequence ID" value="NZ_CP018335.1"/>
</dbReference>
<dbReference type="Gene3D" id="1.10.260.40">
    <property type="entry name" value="lambda repressor-like DNA-binding domains"/>
    <property type="match status" value="1"/>
</dbReference>
<dbReference type="SMART" id="SM00530">
    <property type="entry name" value="HTH_XRE"/>
    <property type="match status" value="1"/>
</dbReference>
<reference evidence="3 4" key="1">
    <citation type="submission" date="2016-12" db="EMBL/GenBank/DDBJ databases">
        <title>Complete genome sequence of Clostridium kluyveri JZZ isolated from the pit mud of a Chinese flavor liquor-making factory.</title>
        <authorList>
            <person name="Wang Y."/>
        </authorList>
    </citation>
    <scope>NUCLEOTIDE SEQUENCE [LARGE SCALE GENOMIC DNA]</scope>
    <source>
        <strain evidence="3 4">JZZ</strain>
    </source>
</reference>
<dbReference type="Pfam" id="PF01381">
    <property type="entry name" value="HTH_3"/>
    <property type="match status" value="1"/>
</dbReference>
<evidence type="ECO:0000313" key="4">
    <source>
        <dbReference type="Proteomes" id="UP000184604"/>
    </source>
</evidence>
<dbReference type="GO" id="GO:0005829">
    <property type="term" value="C:cytosol"/>
    <property type="evidence" value="ECO:0007669"/>
    <property type="project" value="TreeGrafter"/>
</dbReference>
<feature type="domain" description="HTH cro/C1-type" evidence="2">
    <location>
        <begin position="7"/>
        <end position="61"/>
    </location>
</feature>
<keyword evidence="1" id="KW-0238">DNA-binding</keyword>
<dbReference type="CDD" id="cd00093">
    <property type="entry name" value="HTH_XRE"/>
    <property type="match status" value="1"/>
</dbReference>
<dbReference type="PROSITE" id="PS50943">
    <property type="entry name" value="HTH_CROC1"/>
    <property type="match status" value="1"/>
</dbReference>
<protein>
    <recommendedName>
        <fullName evidence="2">HTH cro/C1-type domain-containing protein</fullName>
    </recommendedName>
</protein>
<dbReference type="PANTHER" id="PTHR46797:SF19">
    <property type="entry name" value="BLL2473 PROTEIN"/>
    <property type="match status" value="1"/>
</dbReference>
<dbReference type="AlphaFoldDB" id="A0A1L5F377"/>
<dbReference type="InterPro" id="IPR001387">
    <property type="entry name" value="Cro/C1-type_HTH"/>
</dbReference>
<evidence type="ECO:0000313" key="3">
    <source>
        <dbReference type="EMBL" id="APM37310.1"/>
    </source>
</evidence>
<organism evidence="3 4">
    <name type="scientific">Clostridium kluyveri</name>
    <dbReference type="NCBI Taxonomy" id="1534"/>
    <lineage>
        <taxon>Bacteria</taxon>
        <taxon>Bacillati</taxon>
        <taxon>Bacillota</taxon>
        <taxon>Clostridia</taxon>
        <taxon>Eubacteriales</taxon>
        <taxon>Clostridiaceae</taxon>
        <taxon>Clostridium</taxon>
    </lineage>
</organism>
<evidence type="ECO:0000259" key="2">
    <source>
        <dbReference type="PROSITE" id="PS50943"/>
    </source>
</evidence>
<evidence type="ECO:0000256" key="1">
    <source>
        <dbReference type="ARBA" id="ARBA00023125"/>
    </source>
</evidence>
<dbReference type="SUPFAM" id="SSF47413">
    <property type="entry name" value="lambda repressor-like DNA-binding domains"/>
    <property type="match status" value="1"/>
</dbReference>
<accession>A0A1L5F377</accession>
<sequence>MINTKLIKDIRESAKMSIKQLADHTKLSTSYLYQVERGDKEPSLSALNKISKALNTPTSAFLGNHEAVNNFFINRVDPKKNKSTYVHNLEHYHKVFPGAKDLSDIMDRIKSGDEVLPDEIMAIYNKYRLLLHENNPRLIFEELLKSMKYDVNNIDITYLYDKIREQIRLEIKFMEDRNRNAINNTNSNDN</sequence>
<dbReference type="EMBL" id="CP018335">
    <property type="protein sequence ID" value="APM37310.1"/>
    <property type="molecule type" value="Genomic_DNA"/>
</dbReference>
<name>A0A1L5F377_CLOKL</name>
<dbReference type="OrthoDB" id="9814553at2"/>
<gene>
    <name evidence="3" type="ORF">BS101_00285</name>
</gene>
<dbReference type="GO" id="GO:0003677">
    <property type="term" value="F:DNA binding"/>
    <property type="evidence" value="ECO:0007669"/>
    <property type="project" value="UniProtKB-KW"/>
</dbReference>
<dbReference type="GO" id="GO:0003700">
    <property type="term" value="F:DNA-binding transcription factor activity"/>
    <property type="evidence" value="ECO:0007669"/>
    <property type="project" value="TreeGrafter"/>
</dbReference>